<accession>A0AAD5QJA3</accession>
<evidence type="ECO:0000313" key="2">
    <source>
        <dbReference type="Proteomes" id="UP001196413"/>
    </source>
</evidence>
<dbReference type="Proteomes" id="UP001196413">
    <property type="component" value="Unassembled WGS sequence"/>
</dbReference>
<keyword evidence="2" id="KW-1185">Reference proteome</keyword>
<organism evidence="1 2">
    <name type="scientific">Parelaphostrongylus tenuis</name>
    <name type="common">Meningeal worm</name>
    <dbReference type="NCBI Taxonomy" id="148309"/>
    <lineage>
        <taxon>Eukaryota</taxon>
        <taxon>Metazoa</taxon>
        <taxon>Ecdysozoa</taxon>
        <taxon>Nematoda</taxon>
        <taxon>Chromadorea</taxon>
        <taxon>Rhabditida</taxon>
        <taxon>Rhabditina</taxon>
        <taxon>Rhabditomorpha</taxon>
        <taxon>Strongyloidea</taxon>
        <taxon>Metastrongylidae</taxon>
        <taxon>Parelaphostrongylus</taxon>
    </lineage>
</organism>
<name>A0AAD5QJA3_PARTN</name>
<evidence type="ECO:0000313" key="1">
    <source>
        <dbReference type="EMBL" id="KAJ1352572.1"/>
    </source>
</evidence>
<comment type="caution">
    <text evidence="1">The sequence shown here is derived from an EMBL/GenBank/DDBJ whole genome shotgun (WGS) entry which is preliminary data.</text>
</comment>
<sequence length="162" mass="18514">MLEEKGSVEGMRERGQRDIVRKRSGVQEWGVNKKTSALERTPISCWEIRNIRRDSSWYVEVDGVVMENFTKLLQDFISRSNNDRNLVFEREMKFIDVSHECRGAVKEELKRLGFEPSLGDDQTTKKLSRMRSFPQLLGFETTTGATTSSGAAGYCTVKTEHG</sequence>
<protein>
    <submittedName>
        <fullName evidence="1">Uncharacterized protein</fullName>
    </submittedName>
</protein>
<proteinExistence type="predicted"/>
<dbReference type="AlphaFoldDB" id="A0AAD5QJA3"/>
<dbReference type="EMBL" id="JAHQIW010001453">
    <property type="protein sequence ID" value="KAJ1352572.1"/>
    <property type="molecule type" value="Genomic_DNA"/>
</dbReference>
<reference evidence="1" key="1">
    <citation type="submission" date="2021-06" db="EMBL/GenBank/DDBJ databases">
        <title>Parelaphostrongylus tenuis whole genome reference sequence.</title>
        <authorList>
            <person name="Garwood T.J."/>
            <person name="Larsen P.A."/>
            <person name="Fountain-Jones N.M."/>
            <person name="Garbe J.R."/>
            <person name="Macchietto M.G."/>
            <person name="Kania S.A."/>
            <person name="Gerhold R.W."/>
            <person name="Richards J.E."/>
            <person name="Wolf T.M."/>
        </authorList>
    </citation>
    <scope>NUCLEOTIDE SEQUENCE</scope>
    <source>
        <strain evidence="1">MNPRO001-30</strain>
        <tissue evidence="1">Meninges</tissue>
    </source>
</reference>
<gene>
    <name evidence="1" type="ORF">KIN20_008958</name>
</gene>